<evidence type="ECO:0000313" key="3">
    <source>
        <dbReference type="Proteomes" id="UP000053825"/>
    </source>
</evidence>
<evidence type="ECO:0000313" key="2">
    <source>
        <dbReference type="EMBL" id="KOC65571.1"/>
    </source>
</evidence>
<keyword evidence="3" id="KW-1185">Reference proteome</keyword>
<gene>
    <name evidence="2" type="ORF">WH47_00541</name>
</gene>
<dbReference type="EMBL" id="KQ414661">
    <property type="protein sequence ID" value="KOC65571.1"/>
    <property type="molecule type" value="Genomic_DNA"/>
</dbReference>
<feature type="compositionally biased region" description="Basic and acidic residues" evidence="1">
    <location>
        <begin position="148"/>
        <end position="159"/>
    </location>
</feature>
<reference evidence="2 3" key="1">
    <citation type="submission" date="2015-07" db="EMBL/GenBank/DDBJ databases">
        <title>The genome of Habropoda laboriosa.</title>
        <authorList>
            <person name="Pan H."/>
            <person name="Kapheim K."/>
        </authorList>
    </citation>
    <scope>NUCLEOTIDE SEQUENCE [LARGE SCALE GENOMIC DNA]</scope>
    <source>
        <strain evidence="2">0110345459</strain>
    </source>
</reference>
<evidence type="ECO:0000256" key="1">
    <source>
        <dbReference type="SAM" id="MobiDB-lite"/>
    </source>
</evidence>
<feature type="compositionally biased region" description="Low complexity" evidence="1">
    <location>
        <begin position="107"/>
        <end position="119"/>
    </location>
</feature>
<dbReference type="Proteomes" id="UP000053825">
    <property type="component" value="Unassembled WGS sequence"/>
</dbReference>
<feature type="region of interest" description="Disordered" evidence="1">
    <location>
        <begin position="105"/>
        <end position="159"/>
    </location>
</feature>
<protein>
    <submittedName>
        <fullName evidence="2">Uncharacterized protein</fullName>
    </submittedName>
</protein>
<sequence length="159" mass="18142">MLEVRQRWCYQNDMGGTLEMTQFSIERVSFGGSEKDQRDCSVRNQSAVSVQSGRIERIAESIVRNEVLREWRSFRPADWREITASIVNAGWHTWTWEENREAPTWQPISSASPGAASIPVTTQQRTRCAAGHERRRLTYGGVQQRNARQPEESRSSSGG</sequence>
<organism evidence="2 3">
    <name type="scientific">Habropoda laboriosa</name>
    <dbReference type="NCBI Taxonomy" id="597456"/>
    <lineage>
        <taxon>Eukaryota</taxon>
        <taxon>Metazoa</taxon>
        <taxon>Ecdysozoa</taxon>
        <taxon>Arthropoda</taxon>
        <taxon>Hexapoda</taxon>
        <taxon>Insecta</taxon>
        <taxon>Pterygota</taxon>
        <taxon>Neoptera</taxon>
        <taxon>Endopterygota</taxon>
        <taxon>Hymenoptera</taxon>
        <taxon>Apocrita</taxon>
        <taxon>Aculeata</taxon>
        <taxon>Apoidea</taxon>
        <taxon>Anthophila</taxon>
        <taxon>Apidae</taxon>
        <taxon>Habropoda</taxon>
    </lineage>
</organism>
<dbReference type="AlphaFoldDB" id="A0A0L7R490"/>
<accession>A0A0L7R490</accession>
<proteinExistence type="predicted"/>
<name>A0A0L7R490_9HYME</name>